<comment type="caution">
    <text evidence="2">The sequence shown here is derived from an EMBL/GenBank/DDBJ whole genome shotgun (WGS) entry which is preliminary data.</text>
</comment>
<dbReference type="AlphaFoldDB" id="A0AAP0IZ32"/>
<keyword evidence="3" id="KW-1185">Reference proteome</keyword>
<evidence type="ECO:0000313" key="2">
    <source>
        <dbReference type="EMBL" id="KAK9123407.1"/>
    </source>
</evidence>
<gene>
    <name evidence="2" type="ORF">Sjap_013009</name>
</gene>
<evidence type="ECO:0000256" key="1">
    <source>
        <dbReference type="SAM" id="MobiDB-lite"/>
    </source>
</evidence>
<accession>A0AAP0IZ32</accession>
<reference evidence="2 3" key="1">
    <citation type="submission" date="2024-01" db="EMBL/GenBank/DDBJ databases">
        <title>Genome assemblies of Stephania.</title>
        <authorList>
            <person name="Yang L."/>
        </authorList>
    </citation>
    <scope>NUCLEOTIDE SEQUENCE [LARGE SCALE GENOMIC DNA]</scope>
    <source>
        <strain evidence="2">QJT</strain>
        <tissue evidence="2">Leaf</tissue>
    </source>
</reference>
<sequence length="153" mass="16700">MQSQGAPPIPSSAIGVLGMAKQKMVARNHHLQLRRATAAAGRKLECEGYGSREAIEGSRTPSCDSTHNSNDIEHSAVGTSTTGRSVGKLGQYFRGSPPISEIDFYNKSLRRNRCALDVVLRFKTMPKSSVTVDNTFEMADQVITFLFKVADHT</sequence>
<organism evidence="2 3">
    <name type="scientific">Stephania japonica</name>
    <dbReference type="NCBI Taxonomy" id="461633"/>
    <lineage>
        <taxon>Eukaryota</taxon>
        <taxon>Viridiplantae</taxon>
        <taxon>Streptophyta</taxon>
        <taxon>Embryophyta</taxon>
        <taxon>Tracheophyta</taxon>
        <taxon>Spermatophyta</taxon>
        <taxon>Magnoliopsida</taxon>
        <taxon>Ranunculales</taxon>
        <taxon>Menispermaceae</taxon>
        <taxon>Menispermoideae</taxon>
        <taxon>Cissampelideae</taxon>
        <taxon>Stephania</taxon>
    </lineage>
</organism>
<protein>
    <submittedName>
        <fullName evidence="2">Uncharacterized protein</fullName>
    </submittedName>
</protein>
<dbReference type="EMBL" id="JBBNAE010000005">
    <property type="protein sequence ID" value="KAK9123407.1"/>
    <property type="molecule type" value="Genomic_DNA"/>
</dbReference>
<feature type="compositionally biased region" description="Polar residues" evidence="1">
    <location>
        <begin position="59"/>
        <end position="69"/>
    </location>
</feature>
<proteinExistence type="predicted"/>
<dbReference type="Proteomes" id="UP001417504">
    <property type="component" value="Unassembled WGS sequence"/>
</dbReference>
<feature type="region of interest" description="Disordered" evidence="1">
    <location>
        <begin position="55"/>
        <end position="80"/>
    </location>
</feature>
<name>A0AAP0IZ32_9MAGN</name>
<evidence type="ECO:0000313" key="3">
    <source>
        <dbReference type="Proteomes" id="UP001417504"/>
    </source>
</evidence>